<dbReference type="SMART" id="SM01044">
    <property type="entry name" value="Btz"/>
    <property type="match status" value="1"/>
</dbReference>
<keyword evidence="4" id="KW-0813">Transport</keyword>
<evidence type="ECO:0000256" key="10">
    <source>
        <dbReference type="ARBA" id="ARBA00023161"/>
    </source>
</evidence>
<keyword evidence="12" id="KW-0539">Nucleus</keyword>
<dbReference type="InterPro" id="IPR044796">
    <property type="entry name" value="MLN51_plant"/>
</dbReference>
<evidence type="ECO:0000313" key="15">
    <source>
        <dbReference type="EMBL" id="WMV57654.1"/>
    </source>
</evidence>
<evidence type="ECO:0000256" key="13">
    <source>
        <dbReference type="SAM" id="MobiDB-lite"/>
    </source>
</evidence>
<gene>
    <name evidence="15" type="ORF">MTR67_051039</name>
</gene>
<feature type="region of interest" description="Disordered" evidence="13">
    <location>
        <begin position="1"/>
        <end position="83"/>
    </location>
</feature>
<reference evidence="15" key="1">
    <citation type="submission" date="2023-08" db="EMBL/GenBank/DDBJ databases">
        <title>A de novo genome assembly of Solanum verrucosum Schlechtendal, a Mexican diploid species geographically isolated from the other diploid A-genome species in potato relatives.</title>
        <authorList>
            <person name="Hosaka K."/>
        </authorList>
    </citation>
    <scope>NUCLEOTIDE SEQUENCE</scope>
    <source>
        <tissue evidence="15">Young leaves</tissue>
    </source>
</reference>
<sequence length="712" mass="76658">MTGTGTGAGGEDVDYESDPEEAMLSLKMRRREASDDEDGGGESENTEKPLRSVDSDDESEGQGAAAVYEDGDEYVEEEEEELYGEVEAVVEETAEGVKEVVEQGGGSTPGVVDGNEHDLLQEEEKKENEPYAVPKTGAFYMHDDRFGDNVGGRQKRVSGGRRLWESKDDRKWGHDKFEELTVEQRNYDEDRRISRGRYRGRGRMRGADSGASQGRRPKAYINGNDQTKDNNQNIQSNPSKAIRGRGPRRYRPSFKDNIDAPPPLNKQSGQSVEKPSHYSKNKASASVSDLEKDAVTAANQRFMSRLNYASPPFYPSGSSSKETTITHKREMQTETSSRSVQPSLSGESAASAQSTAIIRKDPNDSFGINKLNIDDSIPAVAGKPSSSVQLPLGLSSSMKSTHSQALRGQGRGFNASPHRNYQSPVLNNQVNSVSLPTQLHPAQRYSAQSRGQPFLQVTGQQLVQQPGAGSQVSSPPKTAQVMNTCEPGELAFTSESNKLMSSTVAKGQGSLQGPGRGYGAHIVGAPGNMGSGHSNQKFSGTPTFLPVVQFGGQHPGGVGVPAVGMAFPGYVGQPHGNSEMTWLPVLAGAAGALGTQYCSPYVTADGAYHPRPSGQISSLGATPIKENKTSKPNSEPMPQQTPPGKNPYLLLCSINISTKLVLWNLYSETASLPPRGIGKVCMTIACSCCFTLEDTQQLDRFLWHGFSALAND</sequence>
<dbReference type="Pfam" id="PF09405">
    <property type="entry name" value="Btz"/>
    <property type="match status" value="1"/>
</dbReference>
<name>A0AAF0V5H6_SOLVR</name>
<evidence type="ECO:0000256" key="4">
    <source>
        <dbReference type="ARBA" id="ARBA00022448"/>
    </source>
</evidence>
<feature type="compositionally biased region" description="Polar residues" evidence="13">
    <location>
        <begin position="223"/>
        <end position="239"/>
    </location>
</feature>
<dbReference type="GO" id="GO:0000184">
    <property type="term" value="P:nuclear-transcribed mRNA catabolic process, nonsense-mediated decay"/>
    <property type="evidence" value="ECO:0007669"/>
    <property type="project" value="UniProtKB-KW"/>
</dbReference>
<comment type="subcellular location">
    <subcellularLocation>
        <location evidence="2">Cytoplasm</location>
    </subcellularLocation>
    <subcellularLocation>
        <location evidence="1">Nucleus</location>
    </subcellularLocation>
</comment>
<keyword evidence="9" id="KW-0694">RNA-binding</keyword>
<feature type="compositionally biased region" description="Acidic residues" evidence="13">
    <location>
        <begin position="11"/>
        <end position="21"/>
    </location>
</feature>
<dbReference type="GO" id="GO:0003729">
    <property type="term" value="F:mRNA binding"/>
    <property type="evidence" value="ECO:0007669"/>
    <property type="project" value="InterPro"/>
</dbReference>
<feature type="compositionally biased region" description="Gly residues" evidence="13">
    <location>
        <begin position="1"/>
        <end position="10"/>
    </location>
</feature>
<keyword evidence="6" id="KW-0507">mRNA processing</keyword>
<dbReference type="InterPro" id="IPR018545">
    <property type="entry name" value="Btz_dom"/>
</dbReference>
<feature type="compositionally biased region" description="Polar residues" evidence="13">
    <location>
        <begin position="333"/>
        <end position="356"/>
    </location>
</feature>
<evidence type="ECO:0000256" key="8">
    <source>
        <dbReference type="ARBA" id="ARBA00022845"/>
    </source>
</evidence>
<evidence type="ECO:0000259" key="14">
    <source>
        <dbReference type="SMART" id="SM01044"/>
    </source>
</evidence>
<evidence type="ECO:0000256" key="12">
    <source>
        <dbReference type="ARBA" id="ARBA00023242"/>
    </source>
</evidence>
<organism evidence="15 16">
    <name type="scientific">Solanum verrucosum</name>
    <dbReference type="NCBI Taxonomy" id="315347"/>
    <lineage>
        <taxon>Eukaryota</taxon>
        <taxon>Viridiplantae</taxon>
        <taxon>Streptophyta</taxon>
        <taxon>Embryophyta</taxon>
        <taxon>Tracheophyta</taxon>
        <taxon>Spermatophyta</taxon>
        <taxon>Magnoliopsida</taxon>
        <taxon>eudicotyledons</taxon>
        <taxon>Gunneridae</taxon>
        <taxon>Pentapetalae</taxon>
        <taxon>asterids</taxon>
        <taxon>lamiids</taxon>
        <taxon>Solanales</taxon>
        <taxon>Solanaceae</taxon>
        <taxon>Solanoideae</taxon>
        <taxon>Solaneae</taxon>
        <taxon>Solanum</taxon>
    </lineage>
</organism>
<keyword evidence="16" id="KW-1185">Reference proteome</keyword>
<dbReference type="GO" id="GO:0006417">
    <property type="term" value="P:regulation of translation"/>
    <property type="evidence" value="ECO:0007669"/>
    <property type="project" value="UniProtKB-KW"/>
</dbReference>
<dbReference type="GO" id="GO:0051028">
    <property type="term" value="P:mRNA transport"/>
    <property type="evidence" value="ECO:0007669"/>
    <property type="project" value="UniProtKB-KW"/>
</dbReference>
<keyword evidence="11" id="KW-0508">mRNA splicing</keyword>
<accession>A0AAF0V5H6</accession>
<feature type="region of interest" description="Disordered" evidence="13">
    <location>
        <begin position="144"/>
        <end position="290"/>
    </location>
</feature>
<feature type="region of interest" description="Disordered" evidence="13">
    <location>
        <begin position="313"/>
        <end position="365"/>
    </location>
</feature>
<dbReference type="GO" id="GO:0005737">
    <property type="term" value="C:cytoplasm"/>
    <property type="evidence" value="ECO:0007669"/>
    <property type="project" value="UniProtKB-SubCell"/>
</dbReference>
<keyword evidence="8" id="KW-0810">Translation regulation</keyword>
<dbReference type="AlphaFoldDB" id="A0AAF0V5H6"/>
<evidence type="ECO:0000256" key="9">
    <source>
        <dbReference type="ARBA" id="ARBA00022884"/>
    </source>
</evidence>
<evidence type="ECO:0000256" key="6">
    <source>
        <dbReference type="ARBA" id="ARBA00022664"/>
    </source>
</evidence>
<evidence type="ECO:0000313" key="16">
    <source>
        <dbReference type="Proteomes" id="UP001234989"/>
    </source>
</evidence>
<feature type="domain" description="Btz" evidence="14">
    <location>
        <begin position="96"/>
        <end position="204"/>
    </location>
</feature>
<dbReference type="GO" id="GO:0006397">
    <property type="term" value="P:mRNA processing"/>
    <property type="evidence" value="ECO:0007669"/>
    <property type="project" value="UniProtKB-KW"/>
</dbReference>
<comment type="similarity">
    <text evidence="3">Belongs to the CASC3 family.</text>
</comment>
<feature type="compositionally biased region" description="Acidic residues" evidence="13">
    <location>
        <begin position="69"/>
        <end position="83"/>
    </location>
</feature>
<dbReference type="Proteomes" id="UP001234989">
    <property type="component" value="Chromosome 12"/>
</dbReference>
<feature type="compositionally biased region" description="Basic residues" evidence="13">
    <location>
        <begin position="194"/>
        <end position="204"/>
    </location>
</feature>
<keyword evidence="10" id="KW-0866">Nonsense-mediated mRNA decay</keyword>
<protein>
    <recommendedName>
        <fullName evidence="14">Btz domain-containing protein</fullName>
    </recommendedName>
</protein>
<dbReference type="GO" id="GO:0008380">
    <property type="term" value="P:RNA splicing"/>
    <property type="evidence" value="ECO:0007669"/>
    <property type="project" value="UniProtKB-KW"/>
</dbReference>
<dbReference type="PANTHER" id="PTHR46837:SF8">
    <property type="entry name" value="BTZ DOMAIN-CONTAINING PROTEIN"/>
    <property type="match status" value="1"/>
</dbReference>
<dbReference type="PANTHER" id="PTHR46837">
    <property type="entry name" value="PROTEIN MLN51 HOMOLOG"/>
    <property type="match status" value="1"/>
</dbReference>
<evidence type="ECO:0000256" key="1">
    <source>
        <dbReference type="ARBA" id="ARBA00004123"/>
    </source>
</evidence>
<dbReference type="EMBL" id="CP133623">
    <property type="protein sequence ID" value="WMV57654.1"/>
    <property type="molecule type" value="Genomic_DNA"/>
</dbReference>
<evidence type="ECO:0000256" key="5">
    <source>
        <dbReference type="ARBA" id="ARBA00022490"/>
    </source>
</evidence>
<keyword evidence="5" id="KW-0963">Cytoplasm</keyword>
<feature type="compositionally biased region" description="Basic residues" evidence="13">
    <location>
        <begin position="242"/>
        <end position="252"/>
    </location>
</feature>
<feature type="compositionally biased region" description="Basic and acidic residues" evidence="13">
    <location>
        <begin position="162"/>
        <end position="179"/>
    </location>
</feature>
<keyword evidence="7" id="KW-0509">mRNA transport</keyword>
<feature type="compositionally biased region" description="Basic and acidic residues" evidence="13">
    <location>
        <begin position="45"/>
        <end position="54"/>
    </location>
</feature>
<evidence type="ECO:0000256" key="3">
    <source>
        <dbReference type="ARBA" id="ARBA00009548"/>
    </source>
</evidence>
<evidence type="ECO:0000256" key="2">
    <source>
        <dbReference type="ARBA" id="ARBA00004496"/>
    </source>
</evidence>
<evidence type="ECO:0000256" key="11">
    <source>
        <dbReference type="ARBA" id="ARBA00023187"/>
    </source>
</evidence>
<feature type="region of interest" description="Disordered" evidence="13">
    <location>
        <begin position="612"/>
        <end position="644"/>
    </location>
</feature>
<proteinExistence type="inferred from homology"/>
<evidence type="ECO:0000256" key="7">
    <source>
        <dbReference type="ARBA" id="ARBA00022816"/>
    </source>
</evidence>
<dbReference type="GO" id="GO:0035145">
    <property type="term" value="C:exon-exon junction complex"/>
    <property type="evidence" value="ECO:0007669"/>
    <property type="project" value="InterPro"/>
</dbReference>